<organism evidence="2 3">
    <name type="scientific">Rhodopirellula sallentina SM41</name>
    <dbReference type="NCBI Taxonomy" id="1263870"/>
    <lineage>
        <taxon>Bacteria</taxon>
        <taxon>Pseudomonadati</taxon>
        <taxon>Planctomycetota</taxon>
        <taxon>Planctomycetia</taxon>
        <taxon>Pirellulales</taxon>
        <taxon>Pirellulaceae</taxon>
        <taxon>Rhodopirellula</taxon>
    </lineage>
</organism>
<proteinExistence type="predicted"/>
<name>M5UHW3_9BACT</name>
<keyword evidence="3" id="KW-1185">Reference proteome</keyword>
<protein>
    <submittedName>
        <fullName evidence="2">Glycoside hydrolase</fullName>
    </submittedName>
</protein>
<feature type="non-terminal residue" evidence="2">
    <location>
        <position position="59"/>
    </location>
</feature>
<comment type="caution">
    <text evidence="2">The sequence shown here is derived from an EMBL/GenBank/DDBJ whole genome shotgun (WGS) entry which is preliminary data.</text>
</comment>
<dbReference type="AlphaFoldDB" id="M5UHW3"/>
<gene>
    <name evidence="2" type="ORF">RSSM_01143</name>
</gene>
<sequence>MGDEPVFPHKMPETKPDIPMSSAMQRMFDYPAPRVQDNELFSQFKYTRLKGFDYAGGDG</sequence>
<feature type="region of interest" description="Disordered" evidence="1">
    <location>
        <begin position="1"/>
        <end position="20"/>
    </location>
</feature>
<evidence type="ECO:0000313" key="2">
    <source>
        <dbReference type="EMBL" id="EMI57436.1"/>
    </source>
</evidence>
<feature type="compositionally biased region" description="Basic and acidic residues" evidence="1">
    <location>
        <begin position="1"/>
        <end position="16"/>
    </location>
</feature>
<dbReference type="Proteomes" id="UP000011885">
    <property type="component" value="Unassembled WGS sequence"/>
</dbReference>
<dbReference type="Gene3D" id="2.115.10.20">
    <property type="entry name" value="Glycosyl hydrolase domain, family 43"/>
    <property type="match status" value="1"/>
</dbReference>
<dbReference type="GO" id="GO:0016787">
    <property type="term" value="F:hydrolase activity"/>
    <property type="evidence" value="ECO:0007669"/>
    <property type="project" value="UniProtKB-KW"/>
</dbReference>
<accession>M5UHW3</accession>
<reference evidence="2 3" key="1">
    <citation type="journal article" date="2013" name="Mar. Genomics">
        <title>Expression of sulfatases in Rhodopirellula baltica and the diversity of sulfatases in the genus Rhodopirellula.</title>
        <authorList>
            <person name="Wegner C.E."/>
            <person name="Richter-Heitmann T."/>
            <person name="Klindworth A."/>
            <person name="Klockow C."/>
            <person name="Richter M."/>
            <person name="Achstetter T."/>
            <person name="Glockner F.O."/>
            <person name="Harder J."/>
        </authorList>
    </citation>
    <scope>NUCLEOTIDE SEQUENCE [LARGE SCALE GENOMIC DNA]</scope>
    <source>
        <strain evidence="2 3">SM41</strain>
    </source>
</reference>
<keyword evidence="2" id="KW-0378">Hydrolase</keyword>
<evidence type="ECO:0000256" key="1">
    <source>
        <dbReference type="SAM" id="MobiDB-lite"/>
    </source>
</evidence>
<dbReference type="InterPro" id="IPR023296">
    <property type="entry name" value="Glyco_hydro_beta-prop_sf"/>
</dbReference>
<dbReference type="EMBL" id="ANOH01000094">
    <property type="protein sequence ID" value="EMI57436.1"/>
    <property type="molecule type" value="Genomic_DNA"/>
</dbReference>
<evidence type="ECO:0000313" key="3">
    <source>
        <dbReference type="Proteomes" id="UP000011885"/>
    </source>
</evidence>